<dbReference type="InterPro" id="IPR029044">
    <property type="entry name" value="Nucleotide-diphossugar_trans"/>
</dbReference>
<name>A0A7U7G551_9PROT</name>
<keyword evidence="8 14" id="KW-0808">Transferase</keyword>
<evidence type="ECO:0000256" key="9">
    <source>
        <dbReference type="ARBA" id="ARBA00022692"/>
    </source>
</evidence>
<dbReference type="GO" id="GO:0005886">
    <property type="term" value="C:plasma membrane"/>
    <property type="evidence" value="ECO:0007669"/>
    <property type="project" value="UniProtKB-SubCell"/>
</dbReference>
<dbReference type="NCBIfam" id="NF003962">
    <property type="entry name" value="PRK05454.2-5"/>
    <property type="match status" value="1"/>
</dbReference>
<protein>
    <recommendedName>
        <fullName evidence="4">Glucans biosynthesis glucosyltransferase H</fullName>
    </recommendedName>
</protein>
<dbReference type="Proteomes" id="UP000027590">
    <property type="component" value="Unassembled WGS sequence"/>
</dbReference>
<feature type="transmembrane region" description="Helical" evidence="12">
    <location>
        <begin position="633"/>
        <end position="653"/>
    </location>
</feature>
<organism evidence="14 15">
    <name type="scientific">Parasaccharibacter apium</name>
    <dbReference type="NCBI Taxonomy" id="1510841"/>
    <lineage>
        <taxon>Bacteria</taxon>
        <taxon>Pseudomonadati</taxon>
        <taxon>Pseudomonadota</taxon>
        <taxon>Alphaproteobacteria</taxon>
        <taxon>Acetobacterales</taxon>
        <taxon>Acetobacteraceae</taxon>
        <taxon>Parasaccharibacter</taxon>
    </lineage>
</organism>
<feature type="transmembrane region" description="Helical" evidence="12">
    <location>
        <begin position="100"/>
        <end position="119"/>
    </location>
</feature>
<dbReference type="RefSeq" id="WP_052348969.1">
    <property type="nucleotide sequence ID" value="NZ_CBLY010000004.1"/>
</dbReference>
<dbReference type="SUPFAM" id="SSF53448">
    <property type="entry name" value="Nucleotide-diphospho-sugar transferases"/>
    <property type="match status" value="1"/>
</dbReference>
<reference evidence="14 15" key="2">
    <citation type="journal article" date="2014" name="PLoS ONE">
        <title>Evolution of mitochondria reconstructed from the energy metabolism of living bacteria.</title>
        <authorList>
            <person name="Degli Esposti M."/>
            <person name="Chouaia B."/>
            <person name="Comandatore F."/>
            <person name="Crotti E."/>
            <person name="Sassera D."/>
            <person name="Lievens P.M."/>
            <person name="Daffonchio D."/>
            <person name="Bandi C."/>
        </authorList>
    </citation>
    <scope>NUCLEOTIDE SEQUENCE [LARGE SCALE GENOMIC DNA]</scope>
    <source>
        <strain evidence="15">AM169</strain>
    </source>
</reference>
<gene>
    <name evidence="14" type="ORF">SACS_0587</name>
</gene>
<comment type="subcellular location">
    <subcellularLocation>
        <location evidence="1">Cell inner membrane</location>
        <topology evidence="1">Multi-pass membrane protein</topology>
    </subcellularLocation>
</comment>
<evidence type="ECO:0000256" key="5">
    <source>
        <dbReference type="ARBA" id="ARBA00022475"/>
    </source>
</evidence>
<feature type="domain" description="Glycosyltransferase 2-like" evidence="13">
    <location>
        <begin position="280"/>
        <end position="496"/>
    </location>
</feature>
<feature type="transmembrane region" description="Helical" evidence="12">
    <location>
        <begin position="131"/>
        <end position="152"/>
    </location>
</feature>
<sequence>MNGQEEEGAIPFDFSPYRDILGGVDGEITSFETLNRFLEREETDGGASGDGFRRLPLQIMRFDTDWKKIIRHLVWQACPKGGQRQPGWVRIMARRRRKMLLVSLLVAGFMFSLASGTLFPDLDDHEILPCLYAALYLLFTFFATYAFVKMVVGYRLARRGAAGNPCHPAHRAREPGPEERCAVLYPVHHEEMHRVGAGMASLIETLSQDVPEKLHHYDLYLLSDSTDVRHVLTEQATLYHLRQRYPGVTVRYRRRAHNANAKLGNITDFLRRWGRDYACFYVMDADSIVSGACVHQCLEMMAGNPHVGIIQTSPLPVLRQSFFGRLMQFSSHLQGAVFPQAVEALSMGHGSYIGHNAIIRMDAFIKHCLLPDFPGERPWGGRPLSHDTAEAAMMGRAGHEVWFLADVRGSYEELPANLSGFLARENRWMQGNFQNVRFLSADRVQGVHRETLLMGALAYFMAPLSVLFMVSSVYTLAHLEAGMGAEGTGELESVRLAFAGLFVLAMIFLLSPRLIALAVAMRRPVARQYGGRGRLLLSFLLEMLFAFLLNPVLMCFIVKFLLACFRRSSVRWAGQQRDDAPLTFRSCLQDYGWCSALGLAGAWGLVQVLEKQFAYGATLLDHLSEGVLSGEALLVWFLPVIAGLVLAPFTAYLTSRTSALVNRCRWFLIPEEESEPAVIRCLKAALVWLGSCFPPADGAILRHALESPLFYVSHYRQIRHRRAVAERLLPAIRAGHELDRRSLLLALNERACFVALVKAHFRAQGYYGL</sequence>
<dbReference type="NCBIfam" id="NF003958">
    <property type="entry name" value="PRK05454.2-1"/>
    <property type="match status" value="1"/>
</dbReference>
<dbReference type="Gene3D" id="3.90.550.10">
    <property type="entry name" value="Spore Coat Polysaccharide Biosynthesis Protein SpsA, Chain A"/>
    <property type="match status" value="1"/>
</dbReference>
<comment type="caution">
    <text evidence="14">The sequence shown here is derived from an EMBL/GenBank/DDBJ whole genome shotgun (WGS) entry which is preliminary data.</text>
</comment>
<comment type="pathway">
    <text evidence="2">Glycan metabolism; osmoregulated periplasmic glucan (OPG) biosynthesis.</text>
</comment>
<dbReference type="GO" id="GO:0016758">
    <property type="term" value="F:hexosyltransferase activity"/>
    <property type="evidence" value="ECO:0007669"/>
    <property type="project" value="TreeGrafter"/>
</dbReference>
<proteinExistence type="inferred from homology"/>
<dbReference type="PANTHER" id="PTHR43867">
    <property type="entry name" value="CELLULOSE SYNTHASE CATALYTIC SUBUNIT A [UDP-FORMING]"/>
    <property type="match status" value="1"/>
</dbReference>
<keyword evidence="11 12" id="KW-0472">Membrane</keyword>
<dbReference type="AlphaFoldDB" id="A0A7U7G551"/>
<dbReference type="InterPro" id="IPR001173">
    <property type="entry name" value="Glyco_trans_2-like"/>
</dbReference>
<evidence type="ECO:0000256" key="1">
    <source>
        <dbReference type="ARBA" id="ARBA00004429"/>
    </source>
</evidence>
<keyword evidence="7 14" id="KW-0328">Glycosyltransferase</keyword>
<feature type="transmembrane region" description="Helical" evidence="12">
    <location>
        <begin position="496"/>
        <end position="519"/>
    </location>
</feature>
<feature type="transmembrane region" description="Helical" evidence="12">
    <location>
        <begin position="452"/>
        <end position="476"/>
    </location>
</feature>
<keyword evidence="10 12" id="KW-1133">Transmembrane helix</keyword>
<evidence type="ECO:0000259" key="13">
    <source>
        <dbReference type="Pfam" id="PF13632"/>
    </source>
</evidence>
<evidence type="ECO:0000256" key="6">
    <source>
        <dbReference type="ARBA" id="ARBA00022519"/>
    </source>
</evidence>
<evidence type="ECO:0000256" key="10">
    <source>
        <dbReference type="ARBA" id="ARBA00022989"/>
    </source>
</evidence>
<keyword evidence="6" id="KW-0997">Cell inner membrane</keyword>
<evidence type="ECO:0000256" key="11">
    <source>
        <dbReference type="ARBA" id="ARBA00023136"/>
    </source>
</evidence>
<dbReference type="Pfam" id="PF13632">
    <property type="entry name" value="Glyco_trans_2_3"/>
    <property type="match status" value="1"/>
</dbReference>
<keyword evidence="5" id="KW-1003">Cell membrane</keyword>
<evidence type="ECO:0000256" key="7">
    <source>
        <dbReference type="ARBA" id="ARBA00022676"/>
    </source>
</evidence>
<keyword evidence="9 12" id="KW-0812">Transmembrane</keyword>
<evidence type="ECO:0000313" key="15">
    <source>
        <dbReference type="Proteomes" id="UP000027590"/>
    </source>
</evidence>
<dbReference type="PANTHER" id="PTHR43867:SF5">
    <property type="entry name" value="GLUCANS BIOSYNTHESIS GLUCOSYLTRANSFERASE H"/>
    <property type="match status" value="1"/>
</dbReference>
<comment type="similarity">
    <text evidence="3">Belongs to the glycosyltransferase 2 family. OpgH subfamily.</text>
</comment>
<dbReference type="InterPro" id="IPR050321">
    <property type="entry name" value="Glycosyltr_2/OpgH_subfam"/>
</dbReference>
<reference evidence="14 15" key="1">
    <citation type="journal article" date="2014" name="Genome Biol. Evol.">
        <title>Acetic acid bacteria genomes reveal functional traits for adaptation to life in insect guts.</title>
        <authorList>
            <person name="Chouaia B."/>
            <person name="Gaiarsa S."/>
            <person name="Crotti E."/>
            <person name="Comandatore F."/>
            <person name="Degli Esposti M."/>
            <person name="Ricci I."/>
            <person name="Alma A."/>
            <person name="Favia G."/>
            <person name="Bandi C."/>
            <person name="Daffonchio D."/>
        </authorList>
    </citation>
    <scope>NUCLEOTIDE SEQUENCE [LARGE SCALE GENOMIC DNA]</scope>
    <source>
        <strain evidence="15">AM169</strain>
    </source>
</reference>
<evidence type="ECO:0000256" key="3">
    <source>
        <dbReference type="ARBA" id="ARBA00009337"/>
    </source>
</evidence>
<evidence type="ECO:0000256" key="2">
    <source>
        <dbReference type="ARBA" id="ARBA00005001"/>
    </source>
</evidence>
<evidence type="ECO:0000313" key="14">
    <source>
        <dbReference type="EMBL" id="CDG33325.1"/>
    </source>
</evidence>
<evidence type="ECO:0000256" key="4">
    <source>
        <dbReference type="ARBA" id="ARBA00020585"/>
    </source>
</evidence>
<evidence type="ECO:0000256" key="12">
    <source>
        <dbReference type="SAM" id="Phobius"/>
    </source>
</evidence>
<accession>A0A7U7G551</accession>
<evidence type="ECO:0000256" key="8">
    <source>
        <dbReference type="ARBA" id="ARBA00022679"/>
    </source>
</evidence>
<dbReference type="EMBL" id="CBLY010000004">
    <property type="protein sequence ID" value="CDG33325.1"/>
    <property type="molecule type" value="Genomic_DNA"/>
</dbReference>
<feature type="transmembrane region" description="Helical" evidence="12">
    <location>
        <begin position="539"/>
        <end position="562"/>
    </location>
</feature>